<evidence type="ECO:0000313" key="2">
    <source>
        <dbReference type="Proteomes" id="UP001175227"/>
    </source>
</evidence>
<comment type="caution">
    <text evidence="1">The sequence shown here is derived from an EMBL/GenBank/DDBJ whole genome shotgun (WGS) entry which is preliminary data.</text>
</comment>
<protein>
    <submittedName>
        <fullName evidence="1">Uncharacterized protein</fullName>
    </submittedName>
</protein>
<proteinExistence type="predicted"/>
<reference evidence="1" key="1">
    <citation type="submission" date="2023-06" db="EMBL/GenBank/DDBJ databases">
        <authorList>
            <consortium name="Lawrence Berkeley National Laboratory"/>
            <person name="Ahrendt S."/>
            <person name="Sahu N."/>
            <person name="Indic B."/>
            <person name="Wong-Bajracharya J."/>
            <person name="Merenyi Z."/>
            <person name="Ke H.-M."/>
            <person name="Monk M."/>
            <person name="Kocsube S."/>
            <person name="Drula E."/>
            <person name="Lipzen A."/>
            <person name="Balint B."/>
            <person name="Henrissat B."/>
            <person name="Andreopoulos B."/>
            <person name="Martin F.M."/>
            <person name="Harder C.B."/>
            <person name="Rigling D."/>
            <person name="Ford K.L."/>
            <person name="Foster G.D."/>
            <person name="Pangilinan J."/>
            <person name="Papanicolaou A."/>
            <person name="Barry K."/>
            <person name="LaButti K."/>
            <person name="Viragh M."/>
            <person name="Koriabine M."/>
            <person name="Yan M."/>
            <person name="Riley R."/>
            <person name="Champramary S."/>
            <person name="Plett K.L."/>
            <person name="Tsai I.J."/>
            <person name="Slot J."/>
            <person name="Sipos G."/>
            <person name="Plett J."/>
            <person name="Nagy L.G."/>
            <person name="Grigoriev I.V."/>
        </authorList>
    </citation>
    <scope>NUCLEOTIDE SEQUENCE</scope>
    <source>
        <strain evidence="1">ICMP 16352</strain>
    </source>
</reference>
<dbReference type="AlphaFoldDB" id="A0AA39NUY6"/>
<organism evidence="1 2">
    <name type="scientific">Armillaria novae-zelandiae</name>
    <dbReference type="NCBI Taxonomy" id="153914"/>
    <lineage>
        <taxon>Eukaryota</taxon>
        <taxon>Fungi</taxon>
        <taxon>Dikarya</taxon>
        <taxon>Basidiomycota</taxon>
        <taxon>Agaricomycotina</taxon>
        <taxon>Agaricomycetes</taxon>
        <taxon>Agaricomycetidae</taxon>
        <taxon>Agaricales</taxon>
        <taxon>Marasmiineae</taxon>
        <taxon>Physalacriaceae</taxon>
        <taxon>Armillaria</taxon>
    </lineage>
</organism>
<gene>
    <name evidence="1" type="ORF">IW261DRAFT_814312</name>
</gene>
<name>A0AA39NUY6_9AGAR</name>
<accession>A0AA39NUY6</accession>
<keyword evidence="2" id="KW-1185">Reference proteome</keyword>
<dbReference type="EMBL" id="JAUEPR010000042">
    <property type="protein sequence ID" value="KAK0472236.1"/>
    <property type="molecule type" value="Genomic_DNA"/>
</dbReference>
<sequence length="226" mass="25222">MFRLQREIFDAASFFFAKEQEQKMTAGGQDGLLMNGDLQEGWSSFAKISHRVKVSLGTIRSLTARFVPIRPSDNYHQCQLLFSTSCSILVIINVREPLLTSPPPPVEGLTVNEQRLLRDKGMRTDTWTEALPRVLPVLISLRRARLSRRMYLDARHIVQSGVKGLLAQLTSFALDGVFFSSLPEFAAFFEAGSVKSWRRSRSGVTTYAQGGCASSLRETASSCSRI</sequence>
<evidence type="ECO:0000313" key="1">
    <source>
        <dbReference type="EMBL" id="KAK0472236.1"/>
    </source>
</evidence>
<dbReference type="Proteomes" id="UP001175227">
    <property type="component" value="Unassembled WGS sequence"/>
</dbReference>